<comment type="catalytic activity">
    <reaction evidence="1">
        <text>ATP + protein L-histidine = ADP + protein N-phospho-L-histidine.</text>
        <dbReference type="EC" id="2.7.13.3"/>
    </reaction>
</comment>
<keyword evidence="8" id="KW-0547">Nucleotide-binding</keyword>
<comment type="caution">
    <text evidence="17">The sequence shown here is derived from an EMBL/GenBank/DDBJ whole genome shotgun (WGS) entry which is preliminary data.</text>
</comment>
<dbReference type="InterPro" id="IPR029151">
    <property type="entry name" value="Sensor-like_sf"/>
</dbReference>
<dbReference type="InterPro" id="IPR036890">
    <property type="entry name" value="HATPase_C_sf"/>
</dbReference>
<dbReference type="GO" id="GO:0000155">
    <property type="term" value="F:phosphorelay sensor kinase activity"/>
    <property type="evidence" value="ECO:0007669"/>
    <property type="project" value="InterPro"/>
</dbReference>
<comment type="subcellular location">
    <subcellularLocation>
        <location evidence="2">Cell membrane</location>
        <topology evidence="2">Multi-pass membrane protein</topology>
    </subcellularLocation>
</comment>
<keyword evidence="13 14" id="KW-0472">Membrane</keyword>
<keyword evidence="11 14" id="KW-1133">Transmembrane helix</keyword>
<dbReference type="SMART" id="SM00304">
    <property type="entry name" value="HAMP"/>
    <property type="match status" value="1"/>
</dbReference>
<dbReference type="InterPro" id="IPR003661">
    <property type="entry name" value="HisK_dim/P_dom"/>
</dbReference>
<dbReference type="InterPro" id="IPR004358">
    <property type="entry name" value="Sig_transdc_His_kin-like_C"/>
</dbReference>
<evidence type="ECO:0000256" key="3">
    <source>
        <dbReference type="ARBA" id="ARBA00012438"/>
    </source>
</evidence>
<dbReference type="Pfam" id="PF00512">
    <property type="entry name" value="HisKA"/>
    <property type="match status" value="1"/>
</dbReference>
<dbReference type="Pfam" id="PF00672">
    <property type="entry name" value="HAMP"/>
    <property type="match status" value="1"/>
</dbReference>
<dbReference type="SMART" id="SM00387">
    <property type="entry name" value="HATPase_c"/>
    <property type="match status" value="1"/>
</dbReference>
<evidence type="ECO:0000256" key="5">
    <source>
        <dbReference type="ARBA" id="ARBA00022553"/>
    </source>
</evidence>
<dbReference type="InterPro" id="IPR005467">
    <property type="entry name" value="His_kinase_dom"/>
</dbReference>
<keyword evidence="9 17" id="KW-0418">Kinase</keyword>
<evidence type="ECO:0000256" key="11">
    <source>
        <dbReference type="ARBA" id="ARBA00022989"/>
    </source>
</evidence>
<dbReference type="InterPro" id="IPR050398">
    <property type="entry name" value="HssS/ArlS-like"/>
</dbReference>
<evidence type="ECO:0000259" key="15">
    <source>
        <dbReference type="PROSITE" id="PS50109"/>
    </source>
</evidence>
<dbReference type="CDD" id="cd06225">
    <property type="entry name" value="HAMP"/>
    <property type="match status" value="1"/>
</dbReference>
<reference evidence="17 18" key="1">
    <citation type="journal article" date="2019" name="Int. J. Syst. Evol. Microbiol.">
        <title>Anaerobacillus alkaliphilus sp. nov., a novel alkaliphilic and moderately halophilic bacterium.</title>
        <authorList>
            <person name="Borsodi A.K."/>
            <person name="Aszalos J.M."/>
            <person name="Bihari P."/>
            <person name="Nagy I."/>
            <person name="Schumann P."/>
            <person name="Sproer C."/>
            <person name="Kovacs A.L."/>
            <person name="Boka K."/>
            <person name="Dobosy P."/>
            <person name="Ovari M."/>
            <person name="Szili-Kovacs T."/>
            <person name="Toth E."/>
        </authorList>
    </citation>
    <scope>NUCLEOTIDE SEQUENCE [LARGE SCALE GENOMIC DNA]</scope>
    <source>
        <strain evidence="17 18">B16-10</strain>
    </source>
</reference>
<dbReference type="InterPro" id="IPR003660">
    <property type="entry name" value="HAMP_dom"/>
</dbReference>
<evidence type="ECO:0000259" key="16">
    <source>
        <dbReference type="PROSITE" id="PS50885"/>
    </source>
</evidence>
<evidence type="ECO:0000256" key="14">
    <source>
        <dbReference type="SAM" id="Phobius"/>
    </source>
</evidence>
<dbReference type="PANTHER" id="PTHR45528:SF10">
    <property type="entry name" value="METHYL-ACCEPTING CHEMOTAXIS PROTEIN"/>
    <property type="match status" value="1"/>
</dbReference>
<dbReference type="Gene3D" id="1.10.287.130">
    <property type="match status" value="1"/>
</dbReference>
<dbReference type="InterPro" id="IPR036097">
    <property type="entry name" value="HisK_dim/P_sf"/>
</dbReference>
<dbReference type="EMBL" id="QOUX01000046">
    <property type="protein sequence ID" value="RXI98615.1"/>
    <property type="molecule type" value="Genomic_DNA"/>
</dbReference>
<keyword evidence="12" id="KW-0902">Two-component regulatory system</keyword>
<dbReference type="EC" id="2.7.13.3" evidence="3"/>
<feature type="transmembrane region" description="Helical" evidence="14">
    <location>
        <begin position="12"/>
        <end position="35"/>
    </location>
</feature>
<feature type="domain" description="Histidine kinase" evidence="15">
    <location>
        <begin position="281"/>
        <end position="493"/>
    </location>
</feature>
<evidence type="ECO:0000256" key="8">
    <source>
        <dbReference type="ARBA" id="ARBA00022741"/>
    </source>
</evidence>
<keyword evidence="7 14" id="KW-0812">Transmembrane</keyword>
<dbReference type="SUPFAM" id="SSF55874">
    <property type="entry name" value="ATPase domain of HSP90 chaperone/DNA topoisomerase II/histidine kinase"/>
    <property type="match status" value="1"/>
</dbReference>
<evidence type="ECO:0000256" key="7">
    <source>
        <dbReference type="ARBA" id="ARBA00022692"/>
    </source>
</evidence>
<keyword evidence="18" id="KW-1185">Reference proteome</keyword>
<dbReference type="Proteomes" id="UP000290649">
    <property type="component" value="Unassembled WGS sequence"/>
</dbReference>
<keyword evidence="6" id="KW-0808">Transferase</keyword>
<evidence type="ECO:0000256" key="2">
    <source>
        <dbReference type="ARBA" id="ARBA00004651"/>
    </source>
</evidence>
<dbReference type="PANTHER" id="PTHR45528">
    <property type="entry name" value="SENSOR HISTIDINE KINASE CPXA"/>
    <property type="match status" value="1"/>
</dbReference>
<proteinExistence type="predicted"/>
<gene>
    <name evidence="17" type="ORF">DS745_20075</name>
</gene>
<dbReference type="SUPFAM" id="SSF47384">
    <property type="entry name" value="Homodimeric domain of signal transducing histidine kinase"/>
    <property type="match status" value="1"/>
</dbReference>
<accession>A0A4Q0VRL0</accession>
<evidence type="ECO:0000256" key="9">
    <source>
        <dbReference type="ARBA" id="ARBA00022777"/>
    </source>
</evidence>
<dbReference type="SMART" id="SM00388">
    <property type="entry name" value="HisKA"/>
    <property type="match status" value="1"/>
</dbReference>
<dbReference type="CDD" id="cd00082">
    <property type="entry name" value="HisKA"/>
    <property type="match status" value="1"/>
</dbReference>
<feature type="domain" description="HAMP" evidence="16">
    <location>
        <begin position="207"/>
        <end position="259"/>
    </location>
</feature>
<feature type="transmembrane region" description="Helical" evidence="14">
    <location>
        <begin position="183"/>
        <end position="205"/>
    </location>
</feature>
<evidence type="ECO:0000256" key="10">
    <source>
        <dbReference type="ARBA" id="ARBA00022840"/>
    </source>
</evidence>
<dbReference type="AlphaFoldDB" id="A0A4Q0VRL0"/>
<dbReference type="PRINTS" id="PR00344">
    <property type="entry name" value="BCTRLSENSOR"/>
</dbReference>
<dbReference type="FunFam" id="1.10.287.130:FF:000001">
    <property type="entry name" value="Two-component sensor histidine kinase"/>
    <property type="match status" value="1"/>
</dbReference>
<evidence type="ECO:0000313" key="17">
    <source>
        <dbReference type="EMBL" id="RXI98615.1"/>
    </source>
</evidence>
<keyword evidence="10" id="KW-0067">ATP-binding</keyword>
<evidence type="ECO:0000256" key="12">
    <source>
        <dbReference type="ARBA" id="ARBA00023012"/>
    </source>
</evidence>
<dbReference type="SUPFAM" id="SSF158472">
    <property type="entry name" value="HAMP domain-like"/>
    <property type="match status" value="1"/>
</dbReference>
<dbReference type="OrthoDB" id="9786919at2"/>
<name>A0A4Q0VRL0_9BACI</name>
<evidence type="ECO:0000256" key="13">
    <source>
        <dbReference type="ARBA" id="ARBA00023136"/>
    </source>
</evidence>
<organism evidence="17 18">
    <name type="scientific">Anaerobacillus alkaliphilus</name>
    <dbReference type="NCBI Taxonomy" id="1548597"/>
    <lineage>
        <taxon>Bacteria</taxon>
        <taxon>Bacillati</taxon>
        <taxon>Bacillota</taxon>
        <taxon>Bacilli</taxon>
        <taxon>Bacillales</taxon>
        <taxon>Bacillaceae</taxon>
        <taxon>Anaerobacillus</taxon>
    </lineage>
</organism>
<dbReference type="InterPro" id="IPR003594">
    <property type="entry name" value="HATPase_dom"/>
</dbReference>
<sequence length="500" mass="57302">MKLKLSIRKKFLYGFLLIFTIALLLLNAVISNMLYKNSETIIKNDMVSFQKYSREYVKQYLLLKNLTENSVFQKDGERLVQELSSNLIGNISLYNEEGLFLYEAVGDRNEYIITNTNPSKIIENSSNEDVNLALQNKAAFTINLIDKRTWVNFSFPVFINGKSLGIIRLSKDYSALFEANQRVLTSLTVFTLFLFIAIFVFSYILSNKIVRPLSDVQKAFTDVANGNYETKLVVETGDEIEELTNCFHEMKTQIKENITTIETEKLKVIQLEKSRREFFNNVTHELKTPLTTISGYAQILSDKDFNDPQFLAKAAGRIKTESDRLHQMVIEVIELSKRDHQEIKKVDLTHIIKQSVEDLQVKATKYEMKITSNVETHLLVAGRENKLRELLLNLLDNAIKYGDKHSVIHIVGIGNSEEIVLHITNHCQYLSKQVLEKVFEPFYQGSKTNRVEKGSSGLGLFICKQIVENHSGTITVQGENNLVTFSVKLPIWQQLGNIYE</sequence>
<dbReference type="Pfam" id="PF02518">
    <property type="entry name" value="HATPase_c"/>
    <property type="match status" value="1"/>
</dbReference>
<dbReference type="Gene3D" id="3.30.565.10">
    <property type="entry name" value="Histidine kinase-like ATPase, C-terminal domain"/>
    <property type="match status" value="1"/>
</dbReference>
<protein>
    <recommendedName>
        <fullName evidence="3">histidine kinase</fullName>
        <ecNumber evidence="3">2.7.13.3</ecNumber>
    </recommendedName>
</protein>
<dbReference type="Gene3D" id="6.10.340.10">
    <property type="match status" value="1"/>
</dbReference>
<evidence type="ECO:0000256" key="4">
    <source>
        <dbReference type="ARBA" id="ARBA00022475"/>
    </source>
</evidence>
<dbReference type="PROSITE" id="PS50109">
    <property type="entry name" value="HIS_KIN"/>
    <property type="match status" value="1"/>
</dbReference>
<dbReference type="GO" id="GO:0005886">
    <property type="term" value="C:plasma membrane"/>
    <property type="evidence" value="ECO:0007669"/>
    <property type="project" value="UniProtKB-SubCell"/>
</dbReference>
<evidence type="ECO:0000256" key="6">
    <source>
        <dbReference type="ARBA" id="ARBA00022679"/>
    </source>
</evidence>
<dbReference type="GO" id="GO:0005524">
    <property type="term" value="F:ATP binding"/>
    <property type="evidence" value="ECO:0007669"/>
    <property type="project" value="UniProtKB-KW"/>
</dbReference>
<keyword evidence="4" id="KW-1003">Cell membrane</keyword>
<keyword evidence="5" id="KW-0597">Phosphoprotein</keyword>
<evidence type="ECO:0000256" key="1">
    <source>
        <dbReference type="ARBA" id="ARBA00000085"/>
    </source>
</evidence>
<dbReference type="RefSeq" id="WP_129079969.1">
    <property type="nucleotide sequence ID" value="NZ_QOUX01000046.1"/>
</dbReference>
<dbReference type="SUPFAM" id="SSF103190">
    <property type="entry name" value="Sensory domain-like"/>
    <property type="match status" value="1"/>
</dbReference>
<evidence type="ECO:0000313" key="18">
    <source>
        <dbReference type="Proteomes" id="UP000290649"/>
    </source>
</evidence>
<dbReference type="PROSITE" id="PS50885">
    <property type="entry name" value="HAMP"/>
    <property type="match status" value="1"/>
</dbReference>